<dbReference type="PROSITE" id="PS50904">
    <property type="entry name" value="PRELI_MSF1"/>
    <property type="match status" value="1"/>
</dbReference>
<dbReference type="EMBL" id="JH431841">
    <property type="status" value="NOT_ANNOTATED_CDS"/>
    <property type="molecule type" value="Genomic_DNA"/>
</dbReference>
<proteinExistence type="predicted"/>
<dbReference type="OMA" id="YCPWNEK"/>
<dbReference type="InterPro" id="IPR037365">
    <property type="entry name" value="Slowmo/Ups"/>
</dbReference>
<reference evidence="2" key="2">
    <citation type="submission" date="2015-02" db="UniProtKB">
        <authorList>
            <consortium name="EnsemblMetazoa"/>
        </authorList>
    </citation>
    <scope>IDENTIFICATION</scope>
</reference>
<dbReference type="Proteomes" id="UP000014500">
    <property type="component" value="Unassembled WGS sequence"/>
</dbReference>
<feature type="domain" description="PRELI/MSF1" evidence="1">
    <location>
        <begin position="1"/>
        <end position="170"/>
    </location>
</feature>
<dbReference type="EnsemblMetazoa" id="SMAR008418-RA">
    <property type="protein sequence ID" value="SMAR008418-PA"/>
    <property type="gene ID" value="SMAR008418"/>
</dbReference>
<sequence>MKIWTSEHTFNHPWETVTQAAWRKYPNPMNPSVIGIDVVDRKVNDGVLSTHRLICTKWGLPNWVNNLTGGDKNCYVSEMSQVDPYNRIMTMESKNVSLSKYVSVDEKLTYSPHPTNNDCTLLRQEAVVTVKGVPLKSYLEERVTNSISTNANKGRLAMEWVISMLNTEVHELTSSAVKSMDELTSSAKKSMDDLTNNTKKSMDDLTRAFKNVEGFTSPLSSSIPKL</sequence>
<dbReference type="GO" id="GO:0005758">
    <property type="term" value="C:mitochondrial intermembrane space"/>
    <property type="evidence" value="ECO:0007669"/>
    <property type="project" value="InterPro"/>
</dbReference>
<dbReference type="PhylomeDB" id="T1J487"/>
<dbReference type="PANTHER" id="PTHR11158">
    <property type="entry name" value="MSF1/PX19 RELATED"/>
    <property type="match status" value="1"/>
</dbReference>
<dbReference type="STRING" id="126957.T1J487"/>
<keyword evidence="3" id="KW-1185">Reference proteome</keyword>
<evidence type="ECO:0000313" key="3">
    <source>
        <dbReference type="Proteomes" id="UP000014500"/>
    </source>
</evidence>
<accession>T1J487</accession>
<dbReference type="eggNOG" id="KOG3336">
    <property type="taxonomic scope" value="Eukaryota"/>
</dbReference>
<dbReference type="HOGENOM" id="CLU_067902_1_0_1"/>
<dbReference type="InterPro" id="IPR006797">
    <property type="entry name" value="PRELI/MSF1_dom"/>
</dbReference>
<organism evidence="2 3">
    <name type="scientific">Strigamia maritima</name>
    <name type="common">European centipede</name>
    <name type="synonym">Geophilus maritimus</name>
    <dbReference type="NCBI Taxonomy" id="126957"/>
    <lineage>
        <taxon>Eukaryota</taxon>
        <taxon>Metazoa</taxon>
        <taxon>Ecdysozoa</taxon>
        <taxon>Arthropoda</taxon>
        <taxon>Myriapoda</taxon>
        <taxon>Chilopoda</taxon>
        <taxon>Pleurostigmophora</taxon>
        <taxon>Geophilomorpha</taxon>
        <taxon>Linotaeniidae</taxon>
        <taxon>Strigamia</taxon>
    </lineage>
</organism>
<dbReference type="AlphaFoldDB" id="T1J487"/>
<dbReference type="Pfam" id="PF04707">
    <property type="entry name" value="PRELI"/>
    <property type="match status" value="1"/>
</dbReference>
<protein>
    <recommendedName>
        <fullName evidence="1">PRELI/MSF1 domain-containing protein</fullName>
    </recommendedName>
</protein>
<evidence type="ECO:0000313" key="2">
    <source>
        <dbReference type="EnsemblMetazoa" id="SMAR008418-PA"/>
    </source>
</evidence>
<name>T1J487_STRMM</name>
<reference evidence="3" key="1">
    <citation type="submission" date="2011-05" db="EMBL/GenBank/DDBJ databases">
        <authorList>
            <person name="Richards S.R."/>
            <person name="Qu J."/>
            <person name="Jiang H."/>
            <person name="Jhangiani S.N."/>
            <person name="Agravi P."/>
            <person name="Goodspeed R."/>
            <person name="Gross S."/>
            <person name="Mandapat C."/>
            <person name="Jackson L."/>
            <person name="Mathew T."/>
            <person name="Pu L."/>
            <person name="Thornton R."/>
            <person name="Saada N."/>
            <person name="Wilczek-Boney K.B."/>
            <person name="Lee S."/>
            <person name="Kovar C."/>
            <person name="Wu Y."/>
            <person name="Scherer S.E."/>
            <person name="Worley K.C."/>
            <person name="Muzny D.M."/>
            <person name="Gibbs R."/>
        </authorList>
    </citation>
    <scope>NUCLEOTIDE SEQUENCE</scope>
    <source>
        <strain evidence="3">Brora</strain>
    </source>
</reference>
<evidence type="ECO:0000259" key="1">
    <source>
        <dbReference type="PROSITE" id="PS50904"/>
    </source>
</evidence>